<protein>
    <submittedName>
        <fullName evidence="1">Uncharacterized protein</fullName>
    </submittedName>
</protein>
<keyword evidence="2" id="KW-1185">Reference proteome</keyword>
<comment type="caution">
    <text evidence="1">The sequence shown here is derived from an EMBL/GenBank/DDBJ whole genome shotgun (WGS) entry which is preliminary data.</text>
</comment>
<dbReference type="PANTHER" id="PTHR46289">
    <property type="entry name" value="52 KDA REPRESSOR OF THE INHIBITOR OF THE PROTEIN KINASE-LIKE PROTEIN-RELATED"/>
    <property type="match status" value="1"/>
</dbReference>
<sequence>MIDTTNETFKFFHFSPKRQRFFESILDKESESHAVKKLKGLCKTQWVQRHTCYETFYSLYSNVCLCLQEMLHPFQENARWNWDRETLVKAQGLLSTLTTFQHIISFVIAKNTLHTVKGIAAKLQKNGRDIYKAYQMIDDVRRILKEMRKNVDKDFQDWFKEAKQIANEVGADIKVPRYAHPQQHRANAPADRHPITILQA</sequence>
<reference evidence="1 2" key="1">
    <citation type="submission" date="2022-05" db="EMBL/GenBank/DDBJ databases">
        <authorList>
            <consortium name="Genoscope - CEA"/>
            <person name="William W."/>
        </authorList>
    </citation>
    <scope>NUCLEOTIDE SEQUENCE [LARGE SCALE GENOMIC DNA]</scope>
</reference>
<evidence type="ECO:0000313" key="2">
    <source>
        <dbReference type="Proteomes" id="UP001159427"/>
    </source>
</evidence>
<dbReference type="PANTHER" id="PTHR46289:SF14">
    <property type="entry name" value="DUF4371 DOMAIN-CONTAINING PROTEIN"/>
    <property type="match status" value="1"/>
</dbReference>
<name>A0ABN8QIE0_9CNID</name>
<proteinExistence type="predicted"/>
<gene>
    <name evidence="1" type="ORF">PEVE_00005249</name>
</gene>
<evidence type="ECO:0000313" key="1">
    <source>
        <dbReference type="EMBL" id="CAH3165179.1"/>
    </source>
</evidence>
<organism evidence="1 2">
    <name type="scientific">Porites evermanni</name>
    <dbReference type="NCBI Taxonomy" id="104178"/>
    <lineage>
        <taxon>Eukaryota</taxon>
        <taxon>Metazoa</taxon>
        <taxon>Cnidaria</taxon>
        <taxon>Anthozoa</taxon>
        <taxon>Hexacorallia</taxon>
        <taxon>Scleractinia</taxon>
        <taxon>Fungiina</taxon>
        <taxon>Poritidae</taxon>
        <taxon>Porites</taxon>
    </lineage>
</organism>
<dbReference type="EMBL" id="CALNXI010001331">
    <property type="protein sequence ID" value="CAH3165179.1"/>
    <property type="molecule type" value="Genomic_DNA"/>
</dbReference>
<dbReference type="InterPro" id="IPR052958">
    <property type="entry name" value="IFN-induced_PKR_regulator"/>
</dbReference>
<dbReference type="Proteomes" id="UP001159427">
    <property type="component" value="Unassembled WGS sequence"/>
</dbReference>
<accession>A0ABN8QIE0</accession>